<evidence type="ECO:0000256" key="8">
    <source>
        <dbReference type="RuleBase" id="RU003557"/>
    </source>
</evidence>
<dbReference type="Pfam" id="PF00108">
    <property type="entry name" value="Thiolase_N"/>
    <property type="match status" value="1"/>
</dbReference>
<feature type="active site" description="Acyl-thioester intermediate" evidence="7">
    <location>
        <position position="97"/>
    </location>
</feature>
<dbReference type="PIRSF" id="PIRSF000429">
    <property type="entry name" value="Ac-CoA_Ac_transf"/>
    <property type="match status" value="1"/>
</dbReference>
<dbReference type="AlphaFoldDB" id="A0A0B2AQE2"/>
<dbReference type="InterPro" id="IPR020616">
    <property type="entry name" value="Thiolase_N"/>
</dbReference>
<dbReference type="OrthoDB" id="1402717at2"/>
<dbReference type="PANTHER" id="PTHR18919">
    <property type="entry name" value="ACETYL-COA C-ACYLTRANSFERASE"/>
    <property type="match status" value="1"/>
</dbReference>
<dbReference type="Gene3D" id="3.40.47.10">
    <property type="match status" value="1"/>
</dbReference>
<dbReference type="CDD" id="cd00751">
    <property type="entry name" value="thiolase"/>
    <property type="match status" value="1"/>
</dbReference>
<feature type="domain" description="Thiolase N-terminal" evidence="9">
    <location>
        <begin position="13"/>
        <end position="271"/>
    </location>
</feature>
<dbReference type="STRING" id="1338436.LK10_07335"/>
<feature type="active site" description="Proton acceptor" evidence="7">
    <location>
        <position position="358"/>
    </location>
</feature>
<dbReference type="PROSITE" id="PS00099">
    <property type="entry name" value="THIOLASE_3"/>
    <property type="match status" value="1"/>
</dbReference>
<dbReference type="InterPro" id="IPR016039">
    <property type="entry name" value="Thiolase-like"/>
</dbReference>
<evidence type="ECO:0000256" key="7">
    <source>
        <dbReference type="PIRSR" id="PIRSR000429-1"/>
    </source>
</evidence>
<accession>A0A0B2AQE2</accession>
<comment type="similarity">
    <text evidence="1 8">Belongs to the thiolase-like superfamily. Thiolase family.</text>
</comment>
<evidence type="ECO:0000313" key="11">
    <source>
        <dbReference type="EMBL" id="KHL04043.1"/>
    </source>
</evidence>
<feature type="domain" description="Thiolase C-terminal" evidence="10">
    <location>
        <begin position="280"/>
        <end position="401"/>
    </location>
</feature>
<dbReference type="Proteomes" id="UP000030982">
    <property type="component" value="Unassembled WGS sequence"/>
</dbReference>
<feature type="active site" description="Proton acceptor" evidence="7">
    <location>
        <position position="388"/>
    </location>
</feature>
<evidence type="ECO:0000259" key="9">
    <source>
        <dbReference type="Pfam" id="PF00108"/>
    </source>
</evidence>
<dbReference type="InterPro" id="IPR002155">
    <property type="entry name" value="Thiolase"/>
</dbReference>
<evidence type="ECO:0000256" key="1">
    <source>
        <dbReference type="ARBA" id="ARBA00010982"/>
    </source>
</evidence>
<dbReference type="InterPro" id="IPR020613">
    <property type="entry name" value="Thiolase_CS"/>
</dbReference>
<evidence type="ECO:0000259" key="10">
    <source>
        <dbReference type="Pfam" id="PF02803"/>
    </source>
</evidence>
<dbReference type="Pfam" id="PF02803">
    <property type="entry name" value="Thiolase_C"/>
    <property type="match status" value="1"/>
</dbReference>
<organism evidence="11 12">
    <name type="scientific">Sinomonas humi</name>
    <dbReference type="NCBI Taxonomy" id="1338436"/>
    <lineage>
        <taxon>Bacteria</taxon>
        <taxon>Bacillati</taxon>
        <taxon>Actinomycetota</taxon>
        <taxon>Actinomycetes</taxon>
        <taxon>Micrococcales</taxon>
        <taxon>Micrococcaceae</taxon>
        <taxon>Sinomonas</taxon>
    </lineage>
</organism>
<protein>
    <recommendedName>
        <fullName evidence="6">Probable acetyl-CoA acetyltransferase</fullName>
        <ecNumber evidence="2">2.3.1.9</ecNumber>
    </recommendedName>
    <alternativeName>
        <fullName evidence="5">Acetoacetyl-CoA thiolase</fullName>
    </alternativeName>
</protein>
<dbReference type="RefSeq" id="WP_043121721.1">
    <property type="nucleotide sequence ID" value="NZ_JTDL01000087.1"/>
</dbReference>
<dbReference type="InterPro" id="IPR020615">
    <property type="entry name" value="Thiolase_acyl_enz_int_AS"/>
</dbReference>
<keyword evidence="3 8" id="KW-0808">Transferase</keyword>
<dbReference type="PANTHER" id="PTHR18919:SF107">
    <property type="entry name" value="ACETYL-COA ACETYLTRANSFERASE, CYTOSOLIC"/>
    <property type="match status" value="1"/>
</dbReference>
<dbReference type="InterPro" id="IPR020617">
    <property type="entry name" value="Thiolase_C"/>
</dbReference>
<dbReference type="EMBL" id="JTDL01000087">
    <property type="protein sequence ID" value="KHL04043.1"/>
    <property type="molecule type" value="Genomic_DNA"/>
</dbReference>
<dbReference type="EC" id="2.3.1.9" evidence="2"/>
<evidence type="ECO:0000256" key="4">
    <source>
        <dbReference type="ARBA" id="ARBA00023315"/>
    </source>
</evidence>
<gene>
    <name evidence="11" type="ORF">LK10_07335</name>
</gene>
<dbReference type="PROSITE" id="PS00737">
    <property type="entry name" value="THIOLASE_2"/>
    <property type="match status" value="1"/>
</dbReference>
<dbReference type="PROSITE" id="PS00098">
    <property type="entry name" value="THIOLASE_1"/>
    <property type="match status" value="1"/>
</dbReference>
<reference evidence="11 12" key="1">
    <citation type="submission" date="2014-09" db="EMBL/GenBank/DDBJ databases">
        <title>Genome sequence of Sinomonas sp. MUSC 117.</title>
        <authorList>
            <person name="Lee L.-H."/>
        </authorList>
    </citation>
    <scope>NUCLEOTIDE SEQUENCE [LARGE SCALE GENOMIC DNA]</scope>
    <source>
        <strain evidence="11 12">MUSC 117</strain>
    </source>
</reference>
<dbReference type="SUPFAM" id="SSF53901">
    <property type="entry name" value="Thiolase-like"/>
    <property type="match status" value="2"/>
</dbReference>
<keyword evidence="12" id="KW-1185">Reference proteome</keyword>
<dbReference type="NCBIfam" id="TIGR01930">
    <property type="entry name" value="AcCoA-C-Actrans"/>
    <property type="match status" value="1"/>
</dbReference>
<sequence length="401" mass="40235">MTGLGVTGSGSDVVILGAARTPQGRLLGQLASLTAVELGGAAIAGALSKAGVQPEAVDAVVMGHVIQAGTGQNPARQSAVAAGVPLTAPAVTVNKVCLSGLSAVIEAARMLRLGEASIVVAGGQESMSQAPRLVGGTRDGKAYGSLELVDATAHDGLTDAFDHEAMGLATDRANAALGIGREEQDALAATSHQRAAAAKQAGVWAEEIVPVKVPQRREPLVEIAEDEGIRPETSGEVLARLRPAFSPEGTVTAGNASPLTDGAAAVVLSTRATAKRLGLPILAVLRAHGQIAGPDTTLPDKPARAIAVALGREGWSESDLDLVEINEAFASVAAHSAKLLGIPLERVNVHGGAIALGHPIGASGARLVVTAVHELVRRGAGRAAVALCGGGGQGDALLLER</sequence>
<comment type="caution">
    <text evidence="11">The sequence shown here is derived from an EMBL/GenBank/DDBJ whole genome shotgun (WGS) entry which is preliminary data.</text>
</comment>
<evidence type="ECO:0000256" key="2">
    <source>
        <dbReference type="ARBA" id="ARBA00012705"/>
    </source>
</evidence>
<evidence type="ECO:0000313" key="12">
    <source>
        <dbReference type="Proteomes" id="UP000030982"/>
    </source>
</evidence>
<dbReference type="InterPro" id="IPR020610">
    <property type="entry name" value="Thiolase_AS"/>
</dbReference>
<dbReference type="GO" id="GO:0003985">
    <property type="term" value="F:acetyl-CoA C-acetyltransferase activity"/>
    <property type="evidence" value="ECO:0007669"/>
    <property type="project" value="UniProtKB-EC"/>
</dbReference>
<evidence type="ECO:0000256" key="5">
    <source>
        <dbReference type="ARBA" id="ARBA00030755"/>
    </source>
</evidence>
<evidence type="ECO:0000256" key="3">
    <source>
        <dbReference type="ARBA" id="ARBA00022679"/>
    </source>
</evidence>
<keyword evidence="4 8" id="KW-0012">Acyltransferase</keyword>
<name>A0A0B2AQE2_9MICC</name>
<proteinExistence type="inferred from homology"/>
<evidence type="ECO:0000256" key="6">
    <source>
        <dbReference type="ARBA" id="ARBA00040529"/>
    </source>
</evidence>